<feature type="compositionally biased region" description="Polar residues" evidence="2">
    <location>
        <begin position="681"/>
        <end position="718"/>
    </location>
</feature>
<sequence>MLYTTAFEGTIMPALTAIYAKAIICITLLLTSAAIPVHAIEWPQDVTAKEGTIVVYQPQPESLTGNILQGRAAMSLELIDRDEPIFGAFWFSARIDTNKDIATVRNIEVTKVRWPDSQPADEQRFTEVVEKELENSQFEISMQRLSASLANAKQEKQSLAEIKSDAPDILFRQQLAVLLAFDGTPQFRDIENSPYERALNTPFAVARNKQTQKLYLSNGTYWYTADNPLGPWQVTEYPPADLVKMLPESSQTPAKSADAPAVIAVDKPTELVSTDGKPQWQSLTAGKLLYVSNTETAWIRETSSGDMYLLLSGRWFKSKKQAGPWRFVRPDKLPASFNEIPPESDIGGLRVSVAGTTEAEQAMLDAQIPQTAAIKRDAAKLSVEYDGEPKFDAIPGTQVAYAVNTTTQVLKINNQYYAVDNGVWFSASNAKGPWQVADNIPNDEIAKIPPSSPVYNTTYVEIYDSTPEVVYVGYTPGYMWSYPYYGVPVYGTGWYYPPYWGRYYYPRPPTWGLHVGYNPWTGWNAGVSWSNGFFSVGIGWSAGWGNHYYPGRCCGGYYGGGYRRPVVINTGDINIGNSVSIGNRTNISNKLANNNIAGTKLTGNRVGKNNLYNRPETRNRNADPAKINNKFKPANHNKARTNNVFADKNGNLARDLDGKWQNRDKGSWSPAPETRQKIETGINNREISQPKSLSNPLPTRPNNPVNGHSNINRPMNNHNFDREGLNRARNARQHGAMREGRRGR</sequence>
<accession>A0ABQ4NYG4</accession>
<gene>
    <name evidence="3" type="ORF">TUM4438_00010</name>
</gene>
<dbReference type="EMBL" id="BPEY01000001">
    <property type="protein sequence ID" value="GIU39974.1"/>
    <property type="molecule type" value="Genomic_DNA"/>
</dbReference>
<feature type="region of interest" description="Disordered" evidence="2">
    <location>
        <begin position="606"/>
        <end position="722"/>
    </location>
</feature>
<name>A0ABQ4NYG4_9GAMM</name>
<evidence type="ECO:0000256" key="1">
    <source>
        <dbReference type="SAM" id="Coils"/>
    </source>
</evidence>
<keyword evidence="1" id="KW-0175">Coiled coil</keyword>
<evidence type="ECO:0008006" key="5">
    <source>
        <dbReference type="Google" id="ProtNLM"/>
    </source>
</evidence>
<evidence type="ECO:0000313" key="4">
    <source>
        <dbReference type="Proteomes" id="UP000887104"/>
    </source>
</evidence>
<dbReference type="Proteomes" id="UP000887104">
    <property type="component" value="Unassembled WGS sequence"/>
</dbReference>
<keyword evidence="4" id="KW-1185">Reference proteome</keyword>
<protein>
    <recommendedName>
        <fullName evidence="5">Carbohydrate-binding family V/XII</fullName>
    </recommendedName>
</protein>
<organism evidence="3 4">
    <name type="scientific">Shewanella sairae</name>
    <dbReference type="NCBI Taxonomy" id="190310"/>
    <lineage>
        <taxon>Bacteria</taxon>
        <taxon>Pseudomonadati</taxon>
        <taxon>Pseudomonadota</taxon>
        <taxon>Gammaproteobacteria</taxon>
        <taxon>Alteromonadales</taxon>
        <taxon>Shewanellaceae</taxon>
        <taxon>Shewanella</taxon>
    </lineage>
</organism>
<evidence type="ECO:0000313" key="3">
    <source>
        <dbReference type="EMBL" id="GIU39974.1"/>
    </source>
</evidence>
<feature type="compositionally biased region" description="Basic and acidic residues" evidence="2">
    <location>
        <begin position="654"/>
        <end position="666"/>
    </location>
</feature>
<feature type="coiled-coil region" evidence="1">
    <location>
        <begin position="135"/>
        <end position="162"/>
    </location>
</feature>
<evidence type="ECO:0000256" key="2">
    <source>
        <dbReference type="SAM" id="MobiDB-lite"/>
    </source>
</evidence>
<reference evidence="3" key="1">
    <citation type="submission" date="2021-05" db="EMBL/GenBank/DDBJ databases">
        <title>Molecular characterization for Shewanella algae harboring chromosomal blaOXA-55-like strains isolated from clinical and environment sample.</title>
        <authorList>
            <person name="Ohama Y."/>
            <person name="Aoki K."/>
            <person name="Harada S."/>
            <person name="Moriya K."/>
            <person name="Ishii Y."/>
            <person name="Tateda K."/>
        </authorList>
    </citation>
    <scope>NUCLEOTIDE SEQUENCE</scope>
    <source>
        <strain evidence="3">JCM 11563</strain>
    </source>
</reference>
<proteinExistence type="predicted"/>
<comment type="caution">
    <text evidence="3">The sequence shown here is derived from an EMBL/GenBank/DDBJ whole genome shotgun (WGS) entry which is preliminary data.</text>
</comment>